<evidence type="ECO:0000256" key="7">
    <source>
        <dbReference type="ARBA" id="ARBA00022737"/>
    </source>
</evidence>
<evidence type="ECO:0000313" key="12">
    <source>
        <dbReference type="EMBL" id="KAK1287164.1"/>
    </source>
</evidence>
<reference evidence="12" key="1">
    <citation type="journal article" date="2023" name="Nat. Commun.">
        <title>Diploid and tetraploid genomes of Acorus and the evolution of monocots.</title>
        <authorList>
            <person name="Ma L."/>
            <person name="Liu K.W."/>
            <person name="Li Z."/>
            <person name="Hsiao Y.Y."/>
            <person name="Qi Y."/>
            <person name="Fu T."/>
            <person name="Tang G.D."/>
            <person name="Zhang D."/>
            <person name="Sun W.H."/>
            <person name="Liu D.K."/>
            <person name="Li Y."/>
            <person name="Chen G.Z."/>
            <person name="Liu X.D."/>
            <person name="Liao X.Y."/>
            <person name="Jiang Y.T."/>
            <person name="Yu X."/>
            <person name="Hao Y."/>
            <person name="Huang J."/>
            <person name="Zhao X.W."/>
            <person name="Ke S."/>
            <person name="Chen Y.Y."/>
            <person name="Wu W.L."/>
            <person name="Hsu J.L."/>
            <person name="Lin Y.F."/>
            <person name="Huang M.D."/>
            <person name="Li C.Y."/>
            <person name="Huang L."/>
            <person name="Wang Z.W."/>
            <person name="Zhao X."/>
            <person name="Zhong W.Y."/>
            <person name="Peng D.H."/>
            <person name="Ahmad S."/>
            <person name="Lan S."/>
            <person name="Zhang J.S."/>
            <person name="Tsai W.C."/>
            <person name="Van de Peer Y."/>
            <person name="Liu Z.J."/>
        </authorList>
    </citation>
    <scope>NUCLEOTIDE SEQUENCE</scope>
    <source>
        <strain evidence="12">CP</strain>
    </source>
</reference>
<keyword evidence="6" id="KW-0732">Signal</keyword>
<keyword evidence="8" id="KW-1133">Transmembrane helix</keyword>
<dbReference type="InterPro" id="IPR032675">
    <property type="entry name" value="LRR_dom_sf"/>
</dbReference>
<dbReference type="AlphaFoldDB" id="A0AAV9CFL9"/>
<comment type="caution">
    <text evidence="12">The sequence shown here is derived from an EMBL/GenBank/DDBJ whole genome shotgun (WGS) entry which is preliminary data.</text>
</comment>
<evidence type="ECO:0000256" key="8">
    <source>
        <dbReference type="ARBA" id="ARBA00022989"/>
    </source>
</evidence>
<evidence type="ECO:0000256" key="9">
    <source>
        <dbReference type="ARBA" id="ARBA00023136"/>
    </source>
</evidence>
<dbReference type="Gene3D" id="3.80.10.10">
    <property type="entry name" value="Ribonuclease Inhibitor"/>
    <property type="match status" value="1"/>
</dbReference>
<protein>
    <submittedName>
        <fullName evidence="12">Uncharacterized protein</fullName>
    </submittedName>
</protein>
<dbReference type="Proteomes" id="UP001180020">
    <property type="component" value="Unassembled WGS sequence"/>
</dbReference>
<evidence type="ECO:0000256" key="1">
    <source>
        <dbReference type="ARBA" id="ARBA00004236"/>
    </source>
</evidence>
<keyword evidence="13" id="KW-1185">Reference proteome</keyword>
<proteinExistence type="inferred from homology"/>
<evidence type="ECO:0000256" key="5">
    <source>
        <dbReference type="ARBA" id="ARBA00022692"/>
    </source>
</evidence>
<comment type="similarity">
    <text evidence="2">Belongs to the RLP family.</text>
</comment>
<evidence type="ECO:0000256" key="10">
    <source>
        <dbReference type="ARBA" id="ARBA00037847"/>
    </source>
</evidence>
<dbReference type="PANTHER" id="PTHR48062:SF52">
    <property type="entry name" value="RECEPTOR-LIKE PROTEIN 8-RELATED"/>
    <property type="match status" value="1"/>
</dbReference>
<dbReference type="SUPFAM" id="SSF52058">
    <property type="entry name" value="L domain-like"/>
    <property type="match status" value="1"/>
</dbReference>
<keyword evidence="3" id="KW-1003">Cell membrane</keyword>
<evidence type="ECO:0000256" key="2">
    <source>
        <dbReference type="ARBA" id="ARBA00009592"/>
    </source>
</evidence>
<dbReference type="GO" id="GO:0012505">
    <property type="term" value="C:endomembrane system"/>
    <property type="evidence" value="ECO:0007669"/>
    <property type="project" value="UniProtKB-SubCell"/>
</dbReference>
<accession>A0AAV9CFL9</accession>
<dbReference type="PANTHER" id="PTHR48062">
    <property type="entry name" value="RECEPTOR-LIKE PROTEIN 14"/>
    <property type="match status" value="1"/>
</dbReference>
<dbReference type="InterPro" id="IPR051502">
    <property type="entry name" value="RLP_Defense_Trigger"/>
</dbReference>
<evidence type="ECO:0000256" key="11">
    <source>
        <dbReference type="SAM" id="MobiDB-lite"/>
    </source>
</evidence>
<feature type="region of interest" description="Disordered" evidence="11">
    <location>
        <begin position="1"/>
        <end position="28"/>
    </location>
</feature>
<evidence type="ECO:0000256" key="6">
    <source>
        <dbReference type="ARBA" id="ARBA00022729"/>
    </source>
</evidence>
<sequence length="139" mass="15039">MEWGSVGRRGIGSGGGRGEEVTGGGEAGIRGNNKIQVYDYDTESRAQNHAYLLTETKPICVIPSQLVQLNKLSTFRVAYNDLTGIIPSSGQFSTFNESNFEGNPNLCGPMVGRNCSSETSQTHRIMMMRSTSRGSSIAR</sequence>
<organism evidence="12 13">
    <name type="scientific">Acorus calamus</name>
    <name type="common">Sweet flag</name>
    <dbReference type="NCBI Taxonomy" id="4465"/>
    <lineage>
        <taxon>Eukaryota</taxon>
        <taxon>Viridiplantae</taxon>
        <taxon>Streptophyta</taxon>
        <taxon>Embryophyta</taxon>
        <taxon>Tracheophyta</taxon>
        <taxon>Spermatophyta</taxon>
        <taxon>Magnoliopsida</taxon>
        <taxon>Liliopsida</taxon>
        <taxon>Acoraceae</taxon>
        <taxon>Acorus</taxon>
    </lineage>
</organism>
<comment type="subcellular location">
    <subcellularLocation>
        <location evidence="1">Cell membrane</location>
    </subcellularLocation>
    <subcellularLocation>
        <location evidence="10">Endomembrane system</location>
        <topology evidence="10">Single-pass membrane protein</topology>
    </subcellularLocation>
</comment>
<keyword evidence="9" id="KW-0472">Membrane</keyword>
<reference evidence="12" key="2">
    <citation type="submission" date="2023-06" db="EMBL/GenBank/DDBJ databases">
        <authorList>
            <person name="Ma L."/>
            <person name="Liu K.-W."/>
            <person name="Li Z."/>
            <person name="Hsiao Y.-Y."/>
            <person name="Qi Y."/>
            <person name="Fu T."/>
            <person name="Tang G."/>
            <person name="Zhang D."/>
            <person name="Sun W.-H."/>
            <person name="Liu D.-K."/>
            <person name="Li Y."/>
            <person name="Chen G.-Z."/>
            <person name="Liu X.-D."/>
            <person name="Liao X.-Y."/>
            <person name="Jiang Y.-T."/>
            <person name="Yu X."/>
            <person name="Hao Y."/>
            <person name="Huang J."/>
            <person name="Zhao X.-W."/>
            <person name="Ke S."/>
            <person name="Chen Y.-Y."/>
            <person name="Wu W.-L."/>
            <person name="Hsu J.-L."/>
            <person name="Lin Y.-F."/>
            <person name="Huang M.-D."/>
            <person name="Li C.-Y."/>
            <person name="Huang L."/>
            <person name="Wang Z.-W."/>
            <person name="Zhao X."/>
            <person name="Zhong W.-Y."/>
            <person name="Peng D.-H."/>
            <person name="Ahmad S."/>
            <person name="Lan S."/>
            <person name="Zhang J.-S."/>
            <person name="Tsai W.-C."/>
            <person name="Van De Peer Y."/>
            <person name="Liu Z.-J."/>
        </authorList>
    </citation>
    <scope>NUCLEOTIDE SEQUENCE</scope>
    <source>
        <strain evidence="12">CP</strain>
        <tissue evidence="12">Leaves</tissue>
    </source>
</reference>
<dbReference type="GO" id="GO:0005886">
    <property type="term" value="C:plasma membrane"/>
    <property type="evidence" value="ECO:0007669"/>
    <property type="project" value="UniProtKB-SubCell"/>
</dbReference>
<keyword evidence="5" id="KW-0812">Transmembrane</keyword>
<feature type="compositionally biased region" description="Gly residues" evidence="11">
    <location>
        <begin position="7"/>
        <end position="28"/>
    </location>
</feature>
<evidence type="ECO:0000256" key="3">
    <source>
        <dbReference type="ARBA" id="ARBA00022475"/>
    </source>
</evidence>
<name>A0AAV9CFL9_ACOCL</name>
<keyword evidence="4" id="KW-0433">Leucine-rich repeat</keyword>
<keyword evidence="7" id="KW-0677">Repeat</keyword>
<dbReference type="EMBL" id="JAUJYO010000019">
    <property type="protein sequence ID" value="KAK1287164.1"/>
    <property type="molecule type" value="Genomic_DNA"/>
</dbReference>
<evidence type="ECO:0000313" key="13">
    <source>
        <dbReference type="Proteomes" id="UP001180020"/>
    </source>
</evidence>
<evidence type="ECO:0000256" key="4">
    <source>
        <dbReference type="ARBA" id="ARBA00022614"/>
    </source>
</evidence>
<gene>
    <name evidence="12" type="ORF">QJS10_CPB19g01213</name>
</gene>